<evidence type="ECO:0000256" key="1">
    <source>
        <dbReference type="SAM" id="MobiDB-lite"/>
    </source>
</evidence>
<accession>A0ABY8VI99</accession>
<feature type="compositionally biased region" description="Basic and acidic residues" evidence="1">
    <location>
        <begin position="10"/>
        <end position="34"/>
    </location>
</feature>
<sequence length="54" mass="6029">MAEENITPVPEHEQDPAKQEDTSDIGKRDGADRDELVEEWGEDSFPASDPPANY</sequence>
<gene>
    <name evidence="2" type="ORF">QP029_09080</name>
</gene>
<dbReference type="RefSeq" id="WP_284874000.1">
    <property type="nucleotide sequence ID" value="NZ_CP126970.1"/>
</dbReference>
<organism evidence="2 3">
    <name type="scientific">Corynebacterium suedekumii</name>
    <dbReference type="NCBI Taxonomy" id="3049801"/>
    <lineage>
        <taxon>Bacteria</taxon>
        <taxon>Bacillati</taxon>
        <taxon>Actinomycetota</taxon>
        <taxon>Actinomycetes</taxon>
        <taxon>Mycobacteriales</taxon>
        <taxon>Corynebacteriaceae</taxon>
        <taxon>Corynebacterium</taxon>
    </lineage>
</organism>
<dbReference type="Proteomes" id="UP001238805">
    <property type="component" value="Chromosome"/>
</dbReference>
<proteinExistence type="predicted"/>
<keyword evidence="3" id="KW-1185">Reference proteome</keyword>
<dbReference type="EMBL" id="CP126970">
    <property type="protein sequence ID" value="WIM69406.1"/>
    <property type="molecule type" value="Genomic_DNA"/>
</dbReference>
<feature type="region of interest" description="Disordered" evidence="1">
    <location>
        <begin position="1"/>
        <end position="54"/>
    </location>
</feature>
<name>A0ABY8VI99_9CORY</name>
<evidence type="ECO:0000313" key="3">
    <source>
        <dbReference type="Proteomes" id="UP001238805"/>
    </source>
</evidence>
<reference evidence="2 3" key="1">
    <citation type="submission" date="2023-05" db="EMBL/GenBank/DDBJ databases">
        <title>Corynebacterium suedekumii sp. nov. and Corynebacterium breve sp. nov. isolated from raw cow's milk.</title>
        <authorList>
            <person name="Baer M.K."/>
            <person name="Mehl L."/>
            <person name="Hellmuth R."/>
            <person name="Marke G."/>
            <person name="Lipski A."/>
        </authorList>
    </citation>
    <scope>NUCLEOTIDE SEQUENCE [LARGE SCALE GENOMIC DNA]</scope>
    <source>
        <strain evidence="2 3">LM112</strain>
    </source>
</reference>
<protein>
    <submittedName>
        <fullName evidence="2">Uncharacterized protein</fullName>
    </submittedName>
</protein>
<evidence type="ECO:0000313" key="2">
    <source>
        <dbReference type="EMBL" id="WIM69406.1"/>
    </source>
</evidence>